<dbReference type="AlphaFoldDB" id="A0AAE1BS31"/>
<dbReference type="Proteomes" id="UP001286313">
    <property type="component" value="Unassembled WGS sequence"/>
</dbReference>
<evidence type="ECO:0000256" key="1">
    <source>
        <dbReference type="SAM" id="MobiDB-lite"/>
    </source>
</evidence>
<keyword evidence="3" id="KW-1185">Reference proteome</keyword>
<proteinExistence type="predicted"/>
<evidence type="ECO:0000313" key="2">
    <source>
        <dbReference type="EMBL" id="KAK3855393.1"/>
    </source>
</evidence>
<protein>
    <submittedName>
        <fullName evidence="2">Uncharacterized protein</fullName>
    </submittedName>
</protein>
<feature type="compositionally biased region" description="Gly residues" evidence="1">
    <location>
        <begin position="23"/>
        <end position="38"/>
    </location>
</feature>
<feature type="region of interest" description="Disordered" evidence="1">
    <location>
        <begin position="21"/>
        <end position="49"/>
    </location>
</feature>
<organism evidence="2 3">
    <name type="scientific">Petrolisthes cinctipes</name>
    <name type="common">Flat porcelain crab</name>
    <dbReference type="NCBI Taxonomy" id="88211"/>
    <lineage>
        <taxon>Eukaryota</taxon>
        <taxon>Metazoa</taxon>
        <taxon>Ecdysozoa</taxon>
        <taxon>Arthropoda</taxon>
        <taxon>Crustacea</taxon>
        <taxon>Multicrustacea</taxon>
        <taxon>Malacostraca</taxon>
        <taxon>Eumalacostraca</taxon>
        <taxon>Eucarida</taxon>
        <taxon>Decapoda</taxon>
        <taxon>Pleocyemata</taxon>
        <taxon>Anomura</taxon>
        <taxon>Galatheoidea</taxon>
        <taxon>Porcellanidae</taxon>
        <taxon>Petrolisthes</taxon>
    </lineage>
</organism>
<accession>A0AAE1BS31</accession>
<evidence type="ECO:0000313" key="3">
    <source>
        <dbReference type="Proteomes" id="UP001286313"/>
    </source>
</evidence>
<dbReference type="EMBL" id="JAWQEG010006239">
    <property type="protein sequence ID" value="KAK3855393.1"/>
    <property type="molecule type" value="Genomic_DNA"/>
</dbReference>
<gene>
    <name evidence="2" type="ORF">Pcinc_038203</name>
</gene>
<comment type="caution">
    <text evidence="2">The sequence shown here is derived from an EMBL/GenBank/DDBJ whole genome shotgun (WGS) entry which is preliminary data.</text>
</comment>
<reference evidence="2" key="1">
    <citation type="submission" date="2023-10" db="EMBL/GenBank/DDBJ databases">
        <title>Genome assemblies of two species of porcelain crab, Petrolisthes cinctipes and Petrolisthes manimaculis (Anomura: Porcellanidae).</title>
        <authorList>
            <person name="Angst P."/>
        </authorList>
    </citation>
    <scope>NUCLEOTIDE SEQUENCE</scope>
    <source>
        <strain evidence="2">PB745_01</strain>
        <tissue evidence="2">Gill</tissue>
    </source>
</reference>
<name>A0AAE1BS31_PETCI</name>
<sequence length="78" mass="8165">MTLGQLKILALMTRSTALESGRMAGGVRSGGAGVGGGDQQPAAPPTRPRPPVLLLGRHALVQATPFDFVRWREEVGTT</sequence>